<feature type="region of interest" description="Disordered" evidence="4">
    <location>
        <begin position="54"/>
        <end position="232"/>
    </location>
</feature>
<evidence type="ECO:0000313" key="5">
    <source>
        <dbReference type="EMBL" id="GHP08675.1"/>
    </source>
</evidence>
<name>A0A830HPS8_9CHLO</name>
<evidence type="ECO:0000313" key="6">
    <source>
        <dbReference type="Proteomes" id="UP000660262"/>
    </source>
</evidence>
<feature type="compositionally biased region" description="Polar residues" evidence="4">
    <location>
        <begin position="391"/>
        <end position="402"/>
    </location>
</feature>
<feature type="compositionally biased region" description="Polar residues" evidence="4">
    <location>
        <begin position="418"/>
        <end position="440"/>
    </location>
</feature>
<feature type="compositionally biased region" description="Low complexity" evidence="4">
    <location>
        <begin position="208"/>
        <end position="222"/>
    </location>
</feature>
<dbReference type="OrthoDB" id="20669at2759"/>
<dbReference type="PROSITE" id="PS50082">
    <property type="entry name" value="WD_REPEATS_2"/>
    <property type="match status" value="1"/>
</dbReference>
<reference evidence="5" key="1">
    <citation type="submission" date="2020-10" db="EMBL/GenBank/DDBJ databases">
        <title>Unveiling of a novel bifunctional photoreceptor, Dualchrome1, isolated from a cosmopolitan green alga.</title>
        <authorList>
            <person name="Suzuki S."/>
            <person name="Kawachi M."/>
        </authorList>
    </citation>
    <scope>NUCLEOTIDE SEQUENCE</scope>
    <source>
        <strain evidence="5">NIES 2893</strain>
    </source>
</reference>
<dbReference type="InterPro" id="IPR001680">
    <property type="entry name" value="WD40_rpt"/>
</dbReference>
<dbReference type="Pfam" id="PF00400">
    <property type="entry name" value="WD40"/>
    <property type="match status" value="1"/>
</dbReference>
<organism evidence="5 6">
    <name type="scientific">Pycnococcus provasolii</name>
    <dbReference type="NCBI Taxonomy" id="41880"/>
    <lineage>
        <taxon>Eukaryota</taxon>
        <taxon>Viridiplantae</taxon>
        <taxon>Chlorophyta</taxon>
        <taxon>Pseudoscourfieldiophyceae</taxon>
        <taxon>Pseudoscourfieldiales</taxon>
        <taxon>Pycnococcaceae</taxon>
        <taxon>Pycnococcus</taxon>
    </lineage>
</organism>
<dbReference type="InterPro" id="IPR036322">
    <property type="entry name" value="WD40_repeat_dom_sf"/>
</dbReference>
<gene>
    <name evidence="5" type="ORF">PPROV_000741200</name>
</gene>
<dbReference type="PANTHER" id="PTHR43991">
    <property type="entry name" value="WD REPEAT PROTEIN (AFU_ORTHOLOGUE AFUA_8G05640)-RELATED"/>
    <property type="match status" value="1"/>
</dbReference>
<dbReference type="PANTHER" id="PTHR43991:SF12">
    <property type="entry name" value="WD REPEAT PROTEIN (AFU_ORTHOLOGUE AFUA_8G05640)"/>
    <property type="match status" value="1"/>
</dbReference>
<feature type="region of interest" description="Disordered" evidence="4">
    <location>
        <begin position="389"/>
        <end position="492"/>
    </location>
</feature>
<feature type="compositionally biased region" description="Acidic residues" evidence="4">
    <location>
        <begin position="183"/>
        <end position="205"/>
    </location>
</feature>
<dbReference type="EMBL" id="BNJQ01000021">
    <property type="protein sequence ID" value="GHP08675.1"/>
    <property type="molecule type" value="Genomic_DNA"/>
</dbReference>
<evidence type="ECO:0000256" key="3">
    <source>
        <dbReference type="PROSITE-ProRule" id="PRU00221"/>
    </source>
</evidence>
<feature type="region of interest" description="Disordered" evidence="4">
    <location>
        <begin position="1"/>
        <end position="27"/>
    </location>
</feature>
<dbReference type="InterPro" id="IPR015943">
    <property type="entry name" value="WD40/YVTN_repeat-like_dom_sf"/>
</dbReference>
<dbReference type="PROSITE" id="PS00678">
    <property type="entry name" value="WD_REPEATS_1"/>
    <property type="match status" value="1"/>
</dbReference>
<dbReference type="SUPFAM" id="SSF50978">
    <property type="entry name" value="WD40 repeat-like"/>
    <property type="match status" value="1"/>
</dbReference>
<dbReference type="AlphaFoldDB" id="A0A830HPS8"/>
<feature type="compositionally biased region" description="Low complexity" evidence="4">
    <location>
        <begin position="12"/>
        <end position="27"/>
    </location>
</feature>
<evidence type="ECO:0000256" key="4">
    <source>
        <dbReference type="SAM" id="MobiDB-lite"/>
    </source>
</evidence>
<sequence>MASSRGVEDVVSSLPSSSPSRGAASLSFDVEEASDAFLDDDDLSLEADLSHMELQEEENLQENREDVPADEEEPLRRGRSLRNVNDEDSYPHAHAHGGETLRDGNNAAGIDDALESRPDALERFQQASDETDDDETDVDDELEYDVNGSEEEDFERNVVPVSGVNSDDDDDENHHNHNHNDPSDDDDDDDALDDDDDDDDDDNDAMDSPSSGQPSTSSQFQPYIDPDVAPGDTSDVAVALHNADAQGIPWSRLNFTRAKYRDQRLKSYKNYTNLEFDEEALMEQCTVVTPGNEFYTFKRNVRGLRPTIVHFQLRNLVAATSPSDVYVVQENCVVRHRPHAPHVEMPSSYHPHHHRWNHASVSHQCSHHPLAPPAMRTLAHVRRRLARHRVSNASLSSGSREASPSDSPSGEGSPRHPSASTSAWWNGNAATRSPFSSAMDQQQQRQAADHHPMLRNPAQQDLHRRASSSSSVVSTREVLNLRGGPTMPPQLDKTSVQVSTLGANGSLVVAGGFSGELVAKRMHTFRHDYASRTYAAGDVVDDEGVTHVGRITSCENAITNALEVFHDASCGMSQFASCAVQTTSAELRDEMMRSEGQPLSADEVSELPYEEYRSHFECVPNRVLASSNDHVVRMYDAERWGDPVLSVRMDWPANCASVDPYRRLMCIVGDDPRAVIVDARSGQHLVTLEGHADFSFACAWHPTGLSLATGNQDATARIWDARNWSRSVCCLPGRIGAMRSLRYSYDGRFLAGAEAADFCHVWDVSCGYRRSQTLDIFGEIAGISYTPLLDSCESHHQRESLFVGVNDPAYGSVMEYRRASEDRWGDMAI</sequence>
<feature type="compositionally biased region" description="Basic and acidic residues" evidence="4">
    <location>
        <begin position="172"/>
        <end position="182"/>
    </location>
</feature>
<dbReference type="Proteomes" id="UP000660262">
    <property type="component" value="Unassembled WGS sequence"/>
</dbReference>
<accession>A0A830HPS8</accession>
<dbReference type="SMART" id="SM00320">
    <property type="entry name" value="WD40"/>
    <property type="match status" value="3"/>
</dbReference>
<feature type="compositionally biased region" description="Acidic residues" evidence="4">
    <location>
        <begin position="129"/>
        <end position="154"/>
    </location>
</feature>
<protein>
    <submittedName>
        <fullName evidence="5">Uncharacterized protein</fullName>
    </submittedName>
</protein>
<comment type="caution">
    <text evidence="5">The sequence shown here is derived from an EMBL/GenBank/DDBJ whole genome shotgun (WGS) entry which is preliminary data.</text>
</comment>
<feature type="repeat" description="WD" evidence="3">
    <location>
        <begin position="688"/>
        <end position="723"/>
    </location>
</feature>
<dbReference type="InterPro" id="IPR019775">
    <property type="entry name" value="WD40_repeat_CS"/>
</dbReference>
<evidence type="ECO:0000256" key="1">
    <source>
        <dbReference type="ARBA" id="ARBA00022574"/>
    </source>
</evidence>
<dbReference type="Gene3D" id="2.130.10.10">
    <property type="entry name" value="YVTN repeat-like/Quinoprotein amine dehydrogenase"/>
    <property type="match status" value="1"/>
</dbReference>
<evidence type="ECO:0000256" key="2">
    <source>
        <dbReference type="ARBA" id="ARBA00022737"/>
    </source>
</evidence>
<proteinExistence type="predicted"/>
<dbReference type="PROSITE" id="PS50294">
    <property type="entry name" value="WD_REPEATS_REGION"/>
    <property type="match status" value="1"/>
</dbReference>
<keyword evidence="1 3" id="KW-0853">WD repeat</keyword>
<keyword evidence="6" id="KW-1185">Reference proteome</keyword>
<keyword evidence="2" id="KW-0677">Repeat</keyword>